<accession>A0A238KHS1</accession>
<dbReference type="GO" id="GO:0005886">
    <property type="term" value="C:plasma membrane"/>
    <property type="evidence" value="ECO:0007669"/>
    <property type="project" value="UniProtKB-SubCell"/>
</dbReference>
<keyword evidence="10 15" id="KW-0406">Ion transport</keyword>
<keyword evidence="14" id="KW-0535">Nitrogen fixation</keyword>
<gene>
    <name evidence="15 17" type="primary">nqrD</name>
    <name evidence="17" type="ORF">MAA8898_02589</name>
</gene>
<name>A0A238KHS1_9RHOB</name>
<evidence type="ECO:0000256" key="8">
    <source>
        <dbReference type="ARBA" id="ARBA00023027"/>
    </source>
</evidence>
<dbReference type="InterPro" id="IPR011292">
    <property type="entry name" value="NqrD"/>
</dbReference>
<keyword evidence="13 15" id="KW-0739">Sodium transport</keyword>
<keyword evidence="12 15" id="KW-0472">Membrane</keyword>
<comment type="subcellular location">
    <subcellularLocation>
        <location evidence="15">Cell membrane</location>
        <topology evidence="15">Multi-pass membrane protein</topology>
    </subcellularLocation>
    <subcellularLocation>
        <location evidence="1">Endomembrane system</location>
        <topology evidence="1">Multi-pass membrane protein</topology>
    </subcellularLocation>
</comment>
<proteinExistence type="inferred from homology"/>
<keyword evidence="18" id="KW-1185">Reference proteome</keyword>
<dbReference type="PANTHER" id="PTHR30586">
    <property type="entry name" value="ELECTRON TRANSPORT COMPLEX PROTEIN RNFE"/>
    <property type="match status" value="1"/>
</dbReference>
<comment type="function">
    <text evidence="15">NQR complex catalyzes the reduction of ubiquinone-1 to ubiquinol by two successive reactions, coupled with the transport of Na(+) ions from the cytoplasm to the periplasm. NqrA to NqrE are probably involved in the second step, the conversion of ubisemiquinone to ubiquinol.</text>
</comment>
<evidence type="ECO:0000256" key="14">
    <source>
        <dbReference type="ARBA" id="ARBA00023231"/>
    </source>
</evidence>
<dbReference type="GO" id="GO:0016655">
    <property type="term" value="F:oxidoreductase activity, acting on NAD(P)H, quinone or similar compound as acceptor"/>
    <property type="evidence" value="ECO:0007669"/>
    <property type="project" value="UniProtKB-UniRule"/>
</dbReference>
<comment type="subunit">
    <text evidence="15">Composed of six subunits; NqrA, NqrB, NqrC, NqrD, NqrE and NqrF.</text>
</comment>
<keyword evidence="4" id="KW-0997">Cell inner membrane</keyword>
<dbReference type="Proteomes" id="UP000207598">
    <property type="component" value="Unassembled WGS sequence"/>
</dbReference>
<keyword evidence="8 15" id="KW-0520">NAD</keyword>
<evidence type="ECO:0000256" key="15">
    <source>
        <dbReference type="HAMAP-Rule" id="MF_00428"/>
    </source>
</evidence>
<evidence type="ECO:0000256" key="10">
    <source>
        <dbReference type="ARBA" id="ARBA00023065"/>
    </source>
</evidence>
<evidence type="ECO:0000256" key="13">
    <source>
        <dbReference type="ARBA" id="ARBA00023201"/>
    </source>
</evidence>
<keyword evidence="9 15" id="KW-0915">Sodium</keyword>
<dbReference type="OrthoDB" id="9782945at2"/>
<feature type="transmembrane region" description="Helical" evidence="15">
    <location>
        <begin position="174"/>
        <end position="197"/>
    </location>
</feature>
<dbReference type="InterPro" id="IPR003667">
    <property type="entry name" value="NqrDE/RnfAE"/>
</dbReference>
<evidence type="ECO:0000256" key="11">
    <source>
        <dbReference type="ARBA" id="ARBA00023075"/>
    </source>
</evidence>
<dbReference type="NCBIfam" id="TIGR01939">
    <property type="entry name" value="nqrD"/>
    <property type="match status" value="1"/>
</dbReference>
<keyword evidence="17" id="KW-0560">Oxidoreductase</keyword>
<dbReference type="GO" id="GO:0006814">
    <property type="term" value="P:sodium ion transport"/>
    <property type="evidence" value="ECO:0007669"/>
    <property type="project" value="UniProtKB-UniRule"/>
</dbReference>
<sequence length="224" mass="23928">MPATPLRTILIAPLIDKNPITLQILGICSALAVTTSLDTALTMSVSLTVVLVLSALIVSVIRHHIPSTIRLIVQIVIVASLVIVIDQVLQAYFFDISQRLSVFVGLITTNCLVLGRTESFARSNPPLASMTDALGNGLGYSLVLVSIGAVRELFGKGSLLGWQVLPTVDQGGWFTPLSLMLLAPSAFFLLGGVVWAVRSLVPEQAEAPEATPPKPEEVPRERVL</sequence>
<dbReference type="PANTHER" id="PTHR30586:SF1">
    <property type="entry name" value="NA(+)-TRANSLOCATING NADH-QUINONE REDUCTASE SUBUNIT D"/>
    <property type="match status" value="1"/>
</dbReference>
<evidence type="ECO:0000256" key="5">
    <source>
        <dbReference type="ARBA" id="ARBA00022692"/>
    </source>
</evidence>
<dbReference type="HAMAP" id="MF_00428">
    <property type="entry name" value="NqrD"/>
    <property type="match status" value="1"/>
</dbReference>
<feature type="transmembrane region" description="Helical" evidence="15">
    <location>
        <begin position="73"/>
        <end position="94"/>
    </location>
</feature>
<dbReference type="AlphaFoldDB" id="A0A238KHS1"/>
<keyword evidence="6 15" id="KW-1278">Translocase</keyword>
<feature type="transmembrane region" description="Helical" evidence="15">
    <location>
        <begin position="133"/>
        <end position="154"/>
    </location>
</feature>
<evidence type="ECO:0000256" key="1">
    <source>
        <dbReference type="ARBA" id="ARBA00004127"/>
    </source>
</evidence>
<comment type="similarity">
    <text evidence="15">Belongs to the NqrDE/RnfAE family.</text>
</comment>
<evidence type="ECO:0000313" key="17">
    <source>
        <dbReference type="EMBL" id="SMX42375.1"/>
    </source>
</evidence>
<dbReference type="GO" id="GO:0012505">
    <property type="term" value="C:endomembrane system"/>
    <property type="evidence" value="ECO:0007669"/>
    <property type="project" value="UniProtKB-SubCell"/>
</dbReference>
<keyword evidence="7 15" id="KW-1133">Transmembrane helix</keyword>
<dbReference type="Pfam" id="PF02508">
    <property type="entry name" value="Rnf-Nqr"/>
    <property type="match status" value="1"/>
</dbReference>
<dbReference type="EMBL" id="FXYF01000006">
    <property type="protein sequence ID" value="SMX42375.1"/>
    <property type="molecule type" value="Genomic_DNA"/>
</dbReference>
<protein>
    <recommendedName>
        <fullName evidence="15">Na(+)-translocating NADH-quinone reductase subunit D</fullName>
        <shortName evidence="15">Na(+)-NQR subunit D</shortName>
        <shortName evidence="15">Na(+)-translocating NQR subunit D</shortName>
        <ecNumber evidence="15">7.2.1.1</ecNumber>
    </recommendedName>
    <alternativeName>
        <fullName evidence="15">NQR complex subunit D</fullName>
    </alternativeName>
    <alternativeName>
        <fullName evidence="15">NQR-1 subunit D</fullName>
    </alternativeName>
</protein>
<keyword evidence="11 15" id="KW-0830">Ubiquinone</keyword>
<dbReference type="NCBIfam" id="NF009070">
    <property type="entry name" value="PRK12405.1"/>
    <property type="match status" value="1"/>
</dbReference>
<keyword evidence="2 15" id="KW-0813">Transport</keyword>
<evidence type="ECO:0000313" key="18">
    <source>
        <dbReference type="Proteomes" id="UP000207598"/>
    </source>
</evidence>
<organism evidence="17 18">
    <name type="scientific">Maliponia aquimaris</name>
    <dbReference type="NCBI Taxonomy" id="1673631"/>
    <lineage>
        <taxon>Bacteria</taxon>
        <taxon>Pseudomonadati</taxon>
        <taxon>Pseudomonadota</taxon>
        <taxon>Alphaproteobacteria</taxon>
        <taxon>Rhodobacterales</taxon>
        <taxon>Paracoccaceae</taxon>
        <taxon>Maliponia</taxon>
    </lineage>
</organism>
<evidence type="ECO:0000256" key="6">
    <source>
        <dbReference type="ARBA" id="ARBA00022967"/>
    </source>
</evidence>
<feature type="region of interest" description="Disordered" evidence="16">
    <location>
        <begin position="205"/>
        <end position="224"/>
    </location>
</feature>
<keyword evidence="3 15" id="KW-1003">Cell membrane</keyword>
<evidence type="ECO:0000256" key="9">
    <source>
        <dbReference type="ARBA" id="ARBA00023053"/>
    </source>
</evidence>
<evidence type="ECO:0000256" key="2">
    <source>
        <dbReference type="ARBA" id="ARBA00022448"/>
    </source>
</evidence>
<evidence type="ECO:0000256" key="3">
    <source>
        <dbReference type="ARBA" id="ARBA00022475"/>
    </source>
</evidence>
<dbReference type="PIRSF" id="PIRSF006102">
    <property type="entry name" value="NQR_DE"/>
    <property type="match status" value="1"/>
</dbReference>
<evidence type="ECO:0000256" key="7">
    <source>
        <dbReference type="ARBA" id="ARBA00022989"/>
    </source>
</evidence>
<feature type="transmembrane region" description="Helical" evidence="15">
    <location>
        <begin position="100"/>
        <end position="121"/>
    </location>
</feature>
<comment type="catalytic activity">
    <reaction evidence="15">
        <text>a ubiquinone + n Na(+)(in) + NADH + H(+) = a ubiquinol + n Na(+)(out) + NAD(+)</text>
        <dbReference type="Rhea" id="RHEA:47748"/>
        <dbReference type="Rhea" id="RHEA-COMP:9565"/>
        <dbReference type="Rhea" id="RHEA-COMP:9566"/>
        <dbReference type="ChEBI" id="CHEBI:15378"/>
        <dbReference type="ChEBI" id="CHEBI:16389"/>
        <dbReference type="ChEBI" id="CHEBI:17976"/>
        <dbReference type="ChEBI" id="CHEBI:29101"/>
        <dbReference type="ChEBI" id="CHEBI:57540"/>
        <dbReference type="ChEBI" id="CHEBI:57945"/>
        <dbReference type="EC" id="7.2.1.1"/>
    </reaction>
</comment>
<feature type="compositionally biased region" description="Basic and acidic residues" evidence="16">
    <location>
        <begin position="214"/>
        <end position="224"/>
    </location>
</feature>
<evidence type="ECO:0000256" key="16">
    <source>
        <dbReference type="SAM" id="MobiDB-lite"/>
    </source>
</evidence>
<keyword evidence="5 15" id="KW-0812">Transmembrane</keyword>
<reference evidence="17 18" key="1">
    <citation type="submission" date="2017-05" db="EMBL/GenBank/DDBJ databases">
        <authorList>
            <person name="Song R."/>
            <person name="Chenine A.L."/>
            <person name="Ruprecht R.M."/>
        </authorList>
    </citation>
    <scope>NUCLEOTIDE SEQUENCE [LARGE SCALE GENOMIC DNA]</scope>
    <source>
        <strain evidence="17 18">CECT 8898</strain>
    </source>
</reference>
<evidence type="ECO:0000256" key="12">
    <source>
        <dbReference type="ARBA" id="ARBA00023136"/>
    </source>
</evidence>
<dbReference type="RefSeq" id="WP_094021411.1">
    <property type="nucleotide sequence ID" value="NZ_FXYF01000006.1"/>
</dbReference>
<dbReference type="NCBIfam" id="NF006777">
    <property type="entry name" value="PRK09292.1"/>
    <property type="match status" value="1"/>
</dbReference>
<dbReference type="EC" id="7.2.1.1" evidence="15"/>
<feature type="transmembrane region" description="Helical" evidence="15">
    <location>
        <begin position="43"/>
        <end position="61"/>
    </location>
</feature>
<evidence type="ECO:0000256" key="4">
    <source>
        <dbReference type="ARBA" id="ARBA00022519"/>
    </source>
</evidence>